<accession>A0A5J4QSJ7</accession>
<gene>
    <name evidence="1" type="ORF">EZS27_026586</name>
</gene>
<reference evidence="1" key="1">
    <citation type="submission" date="2019-03" db="EMBL/GenBank/DDBJ databases">
        <title>Single cell metagenomics reveals metabolic interactions within the superorganism composed of flagellate Streblomastix strix and complex community of Bacteroidetes bacteria on its surface.</title>
        <authorList>
            <person name="Treitli S.C."/>
            <person name="Kolisko M."/>
            <person name="Husnik F."/>
            <person name="Keeling P."/>
            <person name="Hampl V."/>
        </authorList>
    </citation>
    <scope>NUCLEOTIDE SEQUENCE</scope>
    <source>
        <strain evidence="1">STM</strain>
    </source>
</reference>
<protein>
    <submittedName>
        <fullName evidence="1">Uncharacterized protein</fullName>
    </submittedName>
</protein>
<sequence length="83" mass="9544">FRIRILVGFDGKGGNQTLNHLIITPFLSFSQLSATHPKRFPQASWRFLLRLGSGEVSDMNRRGIGHESDRTVKHMVFVWYSAR</sequence>
<dbReference type="EMBL" id="SNRY01002665">
    <property type="protein sequence ID" value="KAA6324034.1"/>
    <property type="molecule type" value="Genomic_DNA"/>
</dbReference>
<dbReference type="AlphaFoldDB" id="A0A5J4QSJ7"/>
<feature type="non-terminal residue" evidence="1">
    <location>
        <position position="1"/>
    </location>
</feature>
<proteinExistence type="predicted"/>
<comment type="caution">
    <text evidence="1">The sequence shown here is derived from an EMBL/GenBank/DDBJ whole genome shotgun (WGS) entry which is preliminary data.</text>
</comment>
<name>A0A5J4QSJ7_9ZZZZ</name>
<organism evidence="1">
    <name type="scientific">termite gut metagenome</name>
    <dbReference type="NCBI Taxonomy" id="433724"/>
    <lineage>
        <taxon>unclassified sequences</taxon>
        <taxon>metagenomes</taxon>
        <taxon>organismal metagenomes</taxon>
    </lineage>
</organism>
<evidence type="ECO:0000313" key="1">
    <source>
        <dbReference type="EMBL" id="KAA6324034.1"/>
    </source>
</evidence>